<keyword evidence="3" id="KW-0175">Coiled coil</keyword>
<feature type="compositionally biased region" description="Acidic residues" evidence="4">
    <location>
        <begin position="1149"/>
        <end position="1160"/>
    </location>
</feature>
<feature type="compositionally biased region" description="Polar residues" evidence="4">
    <location>
        <begin position="1349"/>
        <end position="1358"/>
    </location>
</feature>
<feature type="region of interest" description="Disordered" evidence="4">
    <location>
        <begin position="594"/>
        <end position="620"/>
    </location>
</feature>
<dbReference type="GO" id="GO:0031509">
    <property type="term" value="P:subtelomeric heterochromatin formation"/>
    <property type="evidence" value="ECO:0007669"/>
    <property type="project" value="TreeGrafter"/>
</dbReference>
<feature type="region of interest" description="Disordered" evidence="4">
    <location>
        <begin position="1149"/>
        <end position="1305"/>
    </location>
</feature>
<dbReference type="Proteomes" id="UP000717515">
    <property type="component" value="Unassembled WGS sequence"/>
</dbReference>
<organism evidence="7 8">
    <name type="scientific">Mortierella alpina</name>
    <name type="common">Oleaginous fungus</name>
    <name type="synonym">Mortierella renispora</name>
    <dbReference type="NCBI Taxonomy" id="64518"/>
    <lineage>
        <taxon>Eukaryota</taxon>
        <taxon>Fungi</taxon>
        <taxon>Fungi incertae sedis</taxon>
        <taxon>Mucoromycota</taxon>
        <taxon>Mortierellomycotina</taxon>
        <taxon>Mortierellomycetes</taxon>
        <taxon>Mortierellales</taxon>
        <taxon>Mortierellaceae</taxon>
        <taxon>Mortierella</taxon>
    </lineage>
</organism>
<feature type="transmembrane region" description="Helical" evidence="5">
    <location>
        <begin position="1323"/>
        <end position="1340"/>
    </location>
</feature>
<feature type="coiled-coil region" evidence="3">
    <location>
        <begin position="548"/>
        <end position="592"/>
    </location>
</feature>
<feature type="compositionally biased region" description="Acidic residues" evidence="4">
    <location>
        <begin position="1211"/>
        <end position="1221"/>
    </location>
</feature>
<keyword evidence="5" id="KW-1133">Transmembrane helix</keyword>
<feature type="compositionally biased region" description="Basic and acidic residues" evidence="4">
    <location>
        <begin position="205"/>
        <end position="251"/>
    </location>
</feature>
<feature type="transmembrane region" description="Helical" evidence="5">
    <location>
        <begin position="1487"/>
        <end position="1507"/>
    </location>
</feature>
<evidence type="ECO:0000313" key="7">
    <source>
        <dbReference type="EMBL" id="KAG9326130.1"/>
    </source>
</evidence>
<dbReference type="InterPro" id="IPR028941">
    <property type="entry name" value="WHIM2_dom"/>
</dbReference>
<gene>
    <name evidence="7" type="ORF">KVV02_005635</name>
</gene>
<feature type="transmembrane region" description="Helical" evidence="5">
    <location>
        <begin position="1429"/>
        <end position="1446"/>
    </location>
</feature>
<feature type="transmembrane region" description="Helical" evidence="5">
    <location>
        <begin position="1452"/>
        <end position="1475"/>
    </location>
</feature>
<comment type="subcellular location">
    <subcellularLocation>
        <location evidence="1">Nucleus</location>
    </subcellularLocation>
</comment>
<comment type="caution">
    <text evidence="7">The sequence shown here is derived from an EMBL/GenBank/DDBJ whole genome shotgun (WGS) entry which is preliminary data.</text>
</comment>
<feature type="compositionally biased region" description="Acidic residues" evidence="4">
    <location>
        <begin position="1167"/>
        <end position="1202"/>
    </location>
</feature>
<feature type="region of interest" description="Disordered" evidence="4">
    <location>
        <begin position="1"/>
        <end position="87"/>
    </location>
</feature>
<dbReference type="EMBL" id="JAIFTL010000025">
    <property type="protein sequence ID" value="KAG9326130.1"/>
    <property type="molecule type" value="Genomic_DNA"/>
</dbReference>
<protein>
    <recommendedName>
        <fullName evidence="6">WHIM2 domain-containing protein</fullName>
    </recommendedName>
</protein>
<keyword evidence="5" id="KW-0472">Membrane</keyword>
<feature type="compositionally biased region" description="Polar residues" evidence="4">
    <location>
        <begin position="38"/>
        <end position="48"/>
    </location>
</feature>
<evidence type="ECO:0000256" key="4">
    <source>
        <dbReference type="SAM" id="MobiDB-lite"/>
    </source>
</evidence>
<dbReference type="Pfam" id="PF15613">
    <property type="entry name" value="WSD"/>
    <property type="match status" value="1"/>
</dbReference>
<proteinExistence type="predicted"/>
<dbReference type="GO" id="GO:0005634">
    <property type="term" value="C:nucleus"/>
    <property type="evidence" value="ECO:0007669"/>
    <property type="project" value="UniProtKB-SubCell"/>
</dbReference>
<evidence type="ECO:0000256" key="1">
    <source>
        <dbReference type="ARBA" id="ARBA00004123"/>
    </source>
</evidence>
<reference evidence="7" key="1">
    <citation type="submission" date="2021-07" db="EMBL/GenBank/DDBJ databases">
        <title>Draft genome of Mortierella alpina, strain LL118, isolated from an aspen leaf litter sample.</title>
        <authorList>
            <person name="Yang S."/>
            <person name="Vinatzer B.A."/>
        </authorList>
    </citation>
    <scope>NUCLEOTIDE SEQUENCE</scope>
    <source>
        <strain evidence="7">LL118</strain>
    </source>
</reference>
<dbReference type="PANTHER" id="PTHR32075:SF6">
    <property type="entry name" value="ISWI CHROMATIN-REMODELING COMPLEX SUBUNIT YPL216W-RELATED"/>
    <property type="match status" value="1"/>
</dbReference>
<dbReference type="GO" id="GO:0000781">
    <property type="term" value="C:chromosome, telomeric region"/>
    <property type="evidence" value="ECO:0007669"/>
    <property type="project" value="GOC"/>
</dbReference>
<evidence type="ECO:0000256" key="3">
    <source>
        <dbReference type="SAM" id="Coils"/>
    </source>
</evidence>
<evidence type="ECO:0000259" key="6">
    <source>
        <dbReference type="Pfam" id="PF15613"/>
    </source>
</evidence>
<feature type="compositionally biased region" description="Polar residues" evidence="4">
    <location>
        <begin position="161"/>
        <end position="170"/>
    </location>
</feature>
<evidence type="ECO:0000256" key="2">
    <source>
        <dbReference type="ARBA" id="ARBA00023242"/>
    </source>
</evidence>
<evidence type="ECO:0000256" key="5">
    <source>
        <dbReference type="SAM" id="Phobius"/>
    </source>
</evidence>
<keyword evidence="5" id="KW-0812">Transmembrane</keyword>
<evidence type="ECO:0000313" key="8">
    <source>
        <dbReference type="Proteomes" id="UP000717515"/>
    </source>
</evidence>
<dbReference type="PANTHER" id="PTHR32075">
    <property type="entry name" value="ISWI CHROMATIN-REMODELING COMPLEX SUBUNIT YPL216W-RELATED"/>
    <property type="match status" value="1"/>
</dbReference>
<feature type="domain" description="WHIM2" evidence="6">
    <location>
        <begin position="692"/>
        <end position="875"/>
    </location>
</feature>
<feature type="region of interest" description="Disordered" evidence="4">
    <location>
        <begin position="1349"/>
        <end position="1399"/>
    </location>
</feature>
<accession>A0A9P8AAW3</accession>
<feature type="region of interest" description="Disordered" evidence="4">
    <location>
        <begin position="477"/>
        <end position="499"/>
    </location>
</feature>
<feature type="compositionally biased region" description="Acidic residues" evidence="4">
    <location>
        <begin position="1263"/>
        <end position="1298"/>
    </location>
</feature>
<keyword evidence="2" id="KW-0539">Nucleus</keyword>
<sequence length="1508" mass="167509">MTVPADALHSNTSPGKLRPLTTVPAPMLPTEHHLRASAQHQPSAQRPKSSLLSSWLSSNASGSGAKPGADSGSDGSRATQGDRAAERHADFAEDRVHAYAHTNPPPLHTNHRVHMNEYSASGQGARAESMGRDQRHHHQYYPPYPSHYPQDPHQQFYDQVASPTNTTVTPTEPDPASASSEKPKRGRKPKPKSESEETDPSGAKVPKERKPKVPKEPKEPKAAKEPKEPKPKAIKEPKAPKEPKPPKEPKQKKSKLGHGDGSGAPSSGSKSERSILSFFDRSGSAPSFKPNAVLGEHAHQSAPSAALPNKSAFKQSCLSFDVLDPSKAGSYFTAMAADDDRRHGGFMKELPKLTGRAPFEDLMSALLVRSSRLPALNKLDLHHPELDMDMLADVKMVHEFLNTFGTSFGLTEDSGEWVTYDLLLSMIRNPRIDDRLLDLNCKMITAAYEEGQAPKINQFNFPYFLAAGPEAISTLQEKKADKKKKKYTSGSLSTTTRKKPAPLSRLGTIEYSAYTIADRIQALVKALHDITSSPRFHRFMRDEVEENITTLKRQKRKRTEIRKELENQTHELEREMKAIERQAAELETLRQGILASERDTYDGPGEDENGGAKLSRQQRLAQAKDARRTINDILAQQKTLVADLKAKETTWEAKKEELEDISLDDTEIQKDNNVPWTRLRGGYVVNTDEKLRVICLGSDRWGRKYWFWRNFGGVIIEDRSQVGPKLAEEEAQNATLASGDSKEQDLQMESIEFTSPNSSDKDTHHATLVAEESMNDVTQRMKTMAHPELAGNKVATTRDRMSIANLLSDASPSEQDPFSEPQQQAWPVEPVPVRDPLDYGPIQTWSLISTTKELASLTRALNGKGNRERVLKASLITMRKDIEASFDRIRTWAGREHTSKNQQTVSVLGAVGQPLTQEELMLLLKKKGRKSKQELADIAATRQELAAAMGTAGDDNESMEVDAHQDLEMADDNSEQQQQLSDQDMEAGFLAAVRENLTSGPKPTEYFESIIQAAEKRLEELSGTICNGDGLALTKAIQKVRSTSQDPQNDQLLATIKVLNHCLDAMGEPPLAVETAAADETAMDIVQENGAEIVALAAPLSVPISVNPRLLAWLRTCHIDTMLQDVKTFGALHAWLDECISAVASVVYETDEDDENEEDSDGVREKDEEDEDANDHIQDEDDDEEEEGEEHDHDDDEEDEPGDDKAQEGDHQDDEDDEEEEQRNGRQSKTRQEPELKFSNIRGRALRSRSGKPVSYKMNPATVEEEEDDEEQEEDEDAEEEEQENKDEEMEESEDEDERPTFPAYDNGPHAAALLGRRSVRDTWIALWVLWLLWALLFVAKQTFSAERFSQTTPSTGRVATGPPDPDRGPYGEGVAPIQGEEQGPNALTGAAGTSSPGHASGTALTASRSFFSRAMDNMRDRILRTHNLVRDLTLMLLLVVTLNTFGLGSGIVVLVLSWIYLAVVFLWAILMLLIENRIIDMILGTFQMLLLLAMLIAAYSVGWSVLP</sequence>
<feature type="compositionally biased region" description="Low complexity" evidence="4">
    <location>
        <begin position="49"/>
        <end position="63"/>
    </location>
</feature>
<name>A0A9P8AAW3_MORAP</name>
<feature type="region of interest" description="Disordered" evidence="4">
    <location>
        <begin position="120"/>
        <end position="272"/>
    </location>
</feature>